<dbReference type="Gene3D" id="1.20.120.420">
    <property type="entry name" value="translation initiation factor eif-2b, domain 1"/>
    <property type="match status" value="1"/>
</dbReference>
<gene>
    <name evidence="2 3" type="primary">mtnA</name>
    <name evidence="3" type="ORF">NATSA_00145</name>
</gene>
<name>A0A8J7US03_9BACT</name>
<dbReference type="InterPro" id="IPR000649">
    <property type="entry name" value="IF-2B-related"/>
</dbReference>
<dbReference type="InterPro" id="IPR005251">
    <property type="entry name" value="IF-M1Pi"/>
</dbReference>
<dbReference type="EMBL" id="JAFIDN010000001">
    <property type="protein sequence ID" value="MBP3191061.1"/>
    <property type="molecule type" value="Genomic_DNA"/>
</dbReference>
<dbReference type="NCBIfam" id="NF004326">
    <property type="entry name" value="PRK05720.1"/>
    <property type="match status" value="1"/>
</dbReference>
<comment type="function">
    <text evidence="2">Catalyzes the interconversion of methylthioribose-1-phosphate (MTR-1-P) into methylthioribulose-1-phosphate (MTRu-1-P).</text>
</comment>
<dbReference type="HAMAP" id="MF_01678">
    <property type="entry name" value="Salvage_MtnA"/>
    <property type="match status" value="1"/>
</dbReference>
<dbReference type="FunFam" id="3.40.50.10470:FF:000006">
    <property type="entry name" value="Methylthioribose-1-phosphate isomerase"/>
    <property type="match status" value="1"/>
</dbReference>
<proteinExistence type="inferred from homology"/>
<comment type="caution">
    <text evidence="3">The sequence shown here is derived from an EMBL/GenBank/DDBJ whole genome shotgun (WGS) entry which is preliminary data.</text>
</comment>
<evidence type="ECO:0000256" key="1">
    <source>
        <dbReference type="ARBA" id="ARBA00023235"/>
    </source>
</evidence>
<dbReference type="InterPro" id="IPR042529">
    <property type="entry name" value="IF_2B-like_C"/>
</dbReference>
<dbReference type="InterPro" id="IPR027363">
    <property type="entry name" value="M1Pi_N"/>
</dbReference>
<dbReference type="NCBIfam" id="TIGR00524">
    <property type="entry name" value="eIF-2B_rel"/>
    <property type="match status" value="1"/>
</dbReference>
<feature type="binding site" evidence="2">
    <location>
        <begin position="255"/>
        <end position="256"/>
    </location>
    <ligand>
        <name>substrate</name>
    </ligand>
</feature>
<dbReference type="Proteomes" id="UP000673975">
    <property type="component" value="Unassembled WGS sequence"/>
</dbReference>
<keyword evidence="4" id="KW-1185">Reference proteome</keyword>
<keyword evidence="2" id="KW-0028">Amino-acid biosynthesis</keyword>
<keyword evidence="1 2" id="KW-0413">Isomerase</keyword>
<dbReference type="NCBIfam" id="TIGR00512">
    <property type="entry name" value="salvage_mtnA"/>
    <property type="match status" value="1"/>
</dbReference>
<feature type="active site" description="Proton donor" evidence="2">
    <location>
        <position position="245"/>
    </location>
</feature>
<dbReference type="PANTHER" id="PTHR43475:SF1">
    <property type="entry name" value="METHYLTHIORIBOSE-1-PHOSPHATE ISOMERASE"/>
    <property type="match status" value="1"/>
</dbReference>
<organism evidence="3 4">
    <name type="scientific">Natronogracilivirga saccharolytica</name>
    <dbReference type="NCBI Taxonomy" id="2812953"/>
    <lineage>
        <taxon>Bacteria</taxon>
        <taxon>Pseudomonadati</taxon>
        <taxon>Balneolota</taxon>
        <taxon>Balneolia</taxon>
        <taxon>Balneolales</taxon>
        <taxon>Cyclonatronaceae</taxon>
        <taxon>Natronogracilivirga</taxon>
    </lineage>
</organism>
<dbReference type="PANTHER" id="PTHR43475">
    <property type="entry name" value="METHYLTHIORIBOSE-1-PHOSPHATE ISOMERASE"/>
    <property type="match status" value="1"/>
</dbReference>
<evidence type="ECO:0000313" key="3">
    <source>
        <dbReference type="EMBL" id="MBP3191061.1"/>
    </source>
</evidence>
<dbReference type="UniPathway" id="UPA00904">
    <property type="reaction ID" value="UER00874"/>
</dbReference>
<dbReference type="FunFam" id="1.20.120.420:FF:000003">
    <property type="entry name" value="Methylthioribose-1-phosphate isomerase"/>
    <property type="match status" value="1"/>
</dbReference>
<feature type="binding site" evidence="2">
    <location>
        <position position="204"/>
    </location>
    <ligand>
        <name>substrate</name>
    </ligand>
</feature>
<dbReference type="AlphaFoldDB" id="A0A8J7US03"/>
<accession>A0A8J7US03</accession>
<reference evidence="3" key="1">
    <citation type="submission" date="2021-02" db="EMBL/GenBank/DDBJ databases">
        <title>Natronogracilivirga saccharolytica gen. nov. sp. nov. a new anaerobic, haloalkiliphilic carbohydrate-fermenting bacterium from soda lake and proposing of Cyclonatronumiaceae fam. nov. in the phylum Balneolaeota.</title>
        <authorList>
            <person name="Zhilina T.N."/>
            <person name="Sorokin D.Y."/>
            <person name="Zavarzina D.G."/>
            <person name="Toshchakov S.V."/>
            <person name="Kublanov I.V."/>
        </authorList>
    </citation>
    <scope>NUCLEOTIDE SEQUENCE</scope>
    <source>
        <strain evidence="3">Z-1702</strain>
    </source>
</reference>
<dbReference type="GO" id="GO:0019509">
    <property type="term" value="P:L-methionine salvage from methylthioadenosine"/>
    <property type="evidence" value="ECO:0007669"/>
    <property type="project" value="UniProtKB-UniRule"/>
</dbReference>
<dbReference type="SUPFAM" id="SSF100950">
    <property type="entry name" value="NagB/RpiA/CoA transferase-like"/>
    <property type="match status" value="1"/>
</dbReference>
<dbReference type="InterPro" id="IPR011559">
    <property type="entry name" value="Initiation_fac_2B_a/b/d"/>
</dbReference>
<dbReference type="Gene3D" id="3.40.50.10470">
    <property type="entry name" value="Translation initiation factor eif-2b, domain 2"/>
    <property type="match status" value="1"/>
</dbReference>
<dbReference type="Pfam" id="PF01008">
    <property type="entry name" value="IF-2B"/>
    <property type="match status" value="1"/>
</dbReference>
<feature type="site" description="Transition state stabilizer" evidence="2">
    <location>
        <position position="165"/>
    </location>
</feature>
<comment type="pathway">
    <text evidence="2">Amino-acid biosynthesis; L-methionine biosynthesis via salvage pathway; L-methionine from S-methyl-5-thio-alpha-D-ribose 1-phosphate: step 1/6.</text>
</comment>
<comment type="catalytic activity">
    <reaction evidence="2">
        <text>5-(methylsulfanyl)-alpha-D-ribose 1-phosphate = 5-(methylsulfanyl)-D-ribulose 1-phosphate</text>
        <dbReference type="Rhea" id="RHEA:19989"/>
        <dbReference type="ChEBI" id="CHEBI:58533"/>
        <dbReference type="ChEBI" id="CHEBI:58548"/>
        <dbReference type="EC" id="5.3.1.23"/>
    </reaction>
</comment>
<dbReference type="GO" id="GO:0046523">
    <property type="term" value="F:S-methyl-5-thioribose-1-phosphate isomerase activity"/>
    <property type="evidence" value="ECO:0007669"/>
    <property type="project" value="UniProtKB-UniRule"/>
</dbReference>
<evidence type="ECO:0000256" key="2">
    <source>
        <dbReference type="HAMAP-Rule" id="MF_01678"/>
    </source>
</evidence>
<sequence>MNNKNPELHIVEPIQWKEDHIRIIDQTFLPGREIYQDIFEVGKVWEAIRSLRVRGAPAIGIAAAYGVYLGAKDLPEIEIVDLHSEIQRICEYLSSARPTAVNLQWALDQALSLSDSMQGEPAEKITSALLDLARDLHENDKQICADIGIAGQELIPDNAAIITHCNTGSLATGKYGTALSVIYHAHLKGKKIHVWVDETRPLLQGSRLTAWELEKTGIDYHIIADSMAGWVMKSSKPDLVIVGTDRVAANGDVANKIGTYSLAVLAKHHGIPFYVAAPKSSIDLNTPTGDDIPIEERQDDELRVIGDQVTAPEKAPVYNPAFDITPHELVDAFITEKGIIRPDYTASLKQI</sequence>
<keyword evidence="2" id="KW-0486">Methionine biosynthesis</keyword>
<feature type="binding site" evidence="2">
    <location>
        <position position="97"/>
    </location>
    <ligand>
        <name>substrate</name>
    </ligand>
</feature>
<dbReference type="InterPro" id="IPR037171">
    <property type="entry name" value="NagB/RpiA_transferase-like"/>
</dbReference>
<evidence type="ECO:0000313" key="4">
    <source>
        <dbReference type="Proteomes" id="UP000673975"/>
    </source>
</evidence>
<comment type="similarity">
    <text evidence="2">Belongs to the EIF-2B alpha/beta/delta subunits family. MtnA subfamily.</text>
</comment>
<dbReference type="RefSeq" id="WP_210509300.1">
    <property type="nucleotide sequence ID" value="NZ_JAFIDN010000001.1"/>
</dbReference>
<protein>
    <recommendedName>
        <fullName evidence="2">Methylthioribose-1-phosphate isomerase</fullName>
        <shortName evidence="2">M1Pi</shortName>
        <shortName evidence="2">MTR-1-P isomerase</shortName>
        <ecNumber evidence="2">5.3.1.23</ecNumber>
    </recommendedName>
    <alternativeName>
        <fullName evidence="2">S-methyl-5-thioribose-1-phosphate isomerase</fullName>
    </alternativeName>
</protein>
<dbReference type="EC" id="5.3.1.23" evidence="2"/>
<feature type="binding site" evidence="2">
    <location>
        <begin position="54"/>
        <end position="56"/>
    </location>
    <ligand>
        <name>substrate</name>
    </ligand>
</feature>